<accession>A0A9Q1FZG9</accession>
<name>A0A9Q1FZG9_SYNKA</name>
<evidence type="ECO:0000313" key="3">
    <source>
        <dbReference type="Proteomes" id="UP001152622"/>
    </source>
</evidence>
<dbReference type="Proteomes" id="UP001152622">
    <property type="component" value="Chromosome 3"/>
</dbReference>
<feature type="compositionally biased region" description="Basic and acidic residues" evidence="1">
    <location>
        <begin position="53"/>
        <end position="64"/>
    </location>
</feature>
<organism evidence="2 3">
    <name type="scientific">Synaphobranchus kaupii</name>
    <name type="common">Kaup's arrowtooth eel</name>
    <dbReference type="NCBI Taxonomy" id="118154"/>
    <lineage>
        <taxon>Eukaryota</taxon>
        <taxon>Metazoa</taxon>
        <taxon>Chordata</taxon>
        <taxon>Craniata</taxon>
        <taxon>Vertebrata</taxon>
        <taxon>Euteleostomi</taxon>
        <taxon>Actinopterygii</taxon>
        <taxon>Neopterygii</taxon>
        <taxon>Teleostei</taxon>
        <taxon>Anguilliformes</taxon>
        <taxon>Synaphobranchidae</taxon>
        <taxon>Synaphobranchus</taxon>
    </lineage>
</organism>
<sequence length="118" mass="12447">MAKLCGWIPSEPEAVSSELGGGCWPSGQATPAAPVLVFIPGLISSQRTTVMESRAHGDQAERGGCRNPPNRRKAVPATEKKERPPPTPAEGGPLHQSPSVTRDTRVQAEGRGEDGRAK</sequence>
<evidence type="ECO:0000313" key="2">
    <source>
        <dbReference type="EMBL" id="KAJ8370658.1"/>
    </source>
</evidence>
<dbReference type="EMBL" id="JAINUF010000003">
    <property type="protein sequence ID" value="KAJ8370658.1"/>
    <property type="molecule type" value="Genomic_DNA"/>
</dbReference>
<feature type="compositionally biased region" description="Basic and acidic residues" evidence="1">
    <location>
        <begin position="102"/>
        <end position="118"/>
    </location>
</feature>
<feature type="region of interest" description="Disordered" evidence="1">
    <location>
        <begin position="48"/>
        <end position="118"/>
    </location>
</feature>
<evidence type="ECO:0000256" key="1">
    <source>
        <dbReference type="SAM" id="MobiDB-lite"/>
    </source>
</evidence>
<comment type="caution">
    <text evidence="2">The sequence shown here is derived from an EMBL/GenBank/DDBJ whole genome shotgun (WGS) entry which is preliminary data.</text>
</comment>
<protein>
    <submittedName>
        <fullName evidence="2">Uncharacterized protein</fullName>
    </submittedName>
</protein>
<dbReference type="AlphaFoldDB" id="A0A9Q1FZG9"/>
<gene>
    <name evidence="2" type="ORF">SKAU_G00106860</name>
</gene>
<proteinExistence type="predicted"/>
<reference evidence="2" key="1">
    <citation type="journal article" date="2023" name="Science">
        <title>Genome structures resolve the early diversification of teleost fishes.</title>
        <authorList>
            <person name="Parey E."/>
            <person name="Louis A."/>
            <person name="Montfort J."/>
            <person name="Bouchez O."/>
            <person name="Roques C."/>
            <person name="Iampietro C."/>
            <person name="Lluch J."/>
            <person name="Castinel A."/>
            <person name="Donnadieu C."/>
            <person name="Desvignes T."/>
            <person name="Floi Bucao C."/>
            <person name="Jouanno E."/>
            <person name="Wen M."/>
            <person name="Mejri S."/>
            <person name="Dirks R."/>
            <person name="Jansen H."/>
            <person name="Henkel C."/>
            <person name="Chen W.J."/>
            <person name="Zahm M."/>
            <person name="Cabau C."/>
            <person name="Klopp C."/>
            <person name="Thompson A.W."/>
            <person name="Robinson-Rechavi M."/>
            <person name="Braasch I."/>
            <person name="Lecointre G."/>
            <person name="Bobe J."/>
            <person name="Postlethwait J.H."/>
            <person name="Berthelot C."/>
            <person name="Roest Crollius H."/>
            <person name="Guiguen Y."/>
        </authorList>
    </citation>
    <scope>NUCLEOTIDE SEQUENCE</scope>
    <source>
        <strain evidence="2">WJC10195</strain>
    </source>
</reference>
<keyword evidence="3" id="KW-1185">Reference proteome</keyword>
<feature type="region of interest" description="Disordered" evidence="1">
    <location>
        <begin position="9"/>
        <end position="30"/>
    </location>
</feature>